<evidence type="ECO:0000256" key="1">
    <source>
        <dbReference type="SAM" id="MobiDB-lite"/>
    </source>
</evidence>
<feature type="region of interest" description="Disordered" evidence="1">
    <location>
        <begin position="525"/>
        <end position="551"/>
    </location>
</feature>
<feature type="compositionally biased region" description="Polar residues" evidence="1">
    <location>
        <begin position="641"/>
        <end position="650"/>
    </location>
</feature>
<evidence type="ECO:0000313" key="2">
    <source>
        <dbReference type="EMBL" id="OUS41686.1"/>
    </source>
</evidence>
<gene>
    <name evidence="2" type="ORF">BE221DRAFT_65010</name>
</gene>
<dbReference type="EMBL" id="KZ155840">
    <property type="protein sequence ID" value="OUS41686.1"/>
    <property type="molecule type" value="Genomic_DNA"/>
</dbReference>
<feature type="region of interest" description="Disordered" evidence="1">
    <location>
        <begin position="601"/>
        <end position="663"/>
    </location>
</feature>
<name>A0A1Y5HWM1_OSTTA</name>
<protein>
    <submittedName>
        <fullName evidence="2">Uncharacterized protein</fullName>
    </submittedName>
</protein>
<dbReference type="AlphaFoldDB" id="A0A1Y5HWM1"/>
<dbReference type="Proteomes" id="UP000195557">
    <property type="component" value="Unassembled WGS sequence"/>
</dbReference>
<reference evidence="2" key="1">
    <citation type="submission" date="2017-04" db="EMBL/GenBank/DDBJ databases">
        <title>Population genomics of picophytoplankton unveils novel chromosome hypervariability.</title>
        <authorList>
            <consortium name="DOE Joint Genome Institute"/>
            <person name="Blanc-Mathieu R."/>
            <person name="Krasovec M."/>
            <person name="Hebrard M."/>
            <person name="Yau S."/>
            <person name="Desgranges E."/>
            <person name="Martin J."/>
            <person name="Schackwitz W."/>
            <person name="Kuo A."/>
            <person name="Salin G."/>
            <person name="Donnadieu C."/>
            <person name="Desdevises Y."/>
            <person name="Sanchez-Ferandin S."/>
            <person name="Moreau H."/>
            <person name="Rivals E."/>
            <person name="Grigoriev I.V."/>
            <person name="Grimsley N."/>
            <person name="Eyre-Walker A."/>
            <person name="Piganeau G."/>
        </authorList>
    </citation>
    <scope>NUCLEOTIDE SEQUENCE [LARGE SCALE GENOMIC DNA]</scope>
    <source>
        <strain evidence="2">RCC 1115</strain>
    </source>
</reference>
<organism evidence="2">
    <name type="scientific">Ostreococcus tauri</name>
    <name type="common">Marine green alga</name>
    <dbReference type="NCBI Taxonomy" id="70448"/>
    <lineage>
        <taxon>Eukaryota</taxon>
        <taxon>Viridiplantae</taxon>
        <taxon>Chlorophyta</taxon>
        <taxon>Mamiellophyceae</taxon>
        <taxon>Mamiellales</taxon>
        <taxon>Bathycoccaceae</taxon>
        <taxon>Ostreococcus</taxon>
    </lineage>
</organism>
<accession>A0A1Y5HWM1</accession>
<feature type="compositionally biased region" description="Basic and acidic residues" evidence="1">
    <location>
        <begin position="651"/>
        <end position="663"/>
    </location>
</feature>
<sequence>MSGNRGEHSLVVAVADALGTEHESRHRALVSAGVLCYGTQSSGGKCMGFNFQAHAQAVNKLAPTFRDAQYSLDGLNTYDAGRAKLRDGESVCQACSQRLNGFTCFGTTLFECPIFTLEKERKKYKKYGQHGICSACNTAWTALSQARKAAGRHNNDDTRPDENVELPVWGGTHGLSQSRMKLRDDCTPAKCTSARPVAFACDVVQKMIIHEFYSSRARACEACGDVDSQTLVEVSLCQGVPQRHDLCASCLDRLREIVQDEDEANFTPTRVAEAVTALRKKSHDAHRTRDDVRRTFFSVFDLPNDGEPARVVFTFARTSQRGGSVSTEVFDVNNVLRLVGRTYAASCTPVFPGAGPIFISLERYTKSGSATLSLISSHSARLARDAVVRDATYADLVDDVNEVTRERTQCVAHIFVGSTIDFCAYASDLWLALIPFQFPKRVFIVSQCVASDVSACTVSVDALLQRLSHPCDLKGDDVASIVLAQAHIKATEPLRGGGSKQRTFHGAGAHIDMFLHCSGSLERSGSDPDLSLEITRDNDADTASETTTEPKKNQLEIVALRTLAQRHARSDVIGLHAYGDVAVRLERADVNDPHTWYAFRRESSPQPLNESYPSTVEGASPEDEDDYHVETQASQKRRTSIGWNGSPTCDDTTHEKHTRRWEL</sequence>
<proteinExistence type="predicted"/>
<feature type="compositionally biased region" description="Polar residues" evidence="1">
    <location>
        <begin position="604"/>
        <end position="614"/>
    </location>
</feature>